<proteinExistence type="predicted"/>
<accession>A0A6A5U5R9</accession>
<evidence type="ECO:0000256" key="1">
    <source>
        <dbReference type="SAM" id="MobiDB-lite"/>
    </source>
</evidence>
<reference evidence="2" key="1">
    <citation type="journal article" date="2020" name="Stud. Mycol.">
        <title>101 Dothideomycetes genomes: a test case for predicting lifestyles and emergence of pathogens.</title>
        <authorList>
            <person name="Haridas S."/>
            <person name="Albert R."/>
            <person name="Binder M."/>
            <person name="Bloem J."/>
            <person name="Labutti K."/>
            <person name="Salamov A."/>
            <person name="Andreopoulos B."/>
            <person name="Baker S."/>
            <person name="Barry K."/>
            <person name="Bills G."/>
            <person name="Bluhm B."/>
            <person name="Cannon C."/>
            <person name="Castanera R."/>
            <person name="Culley D."/>
            <person name="Daum C."/>
            <person name="Ezra D."/>
            <person name="Gonzalez J."/>
            <person name="Henrissat B."/>
            <person name="Kuo A."/>
            <person name="Liang C."/>
            <person name="Lipzen A."/>
            <person name="Lutzoni F."/>
            <person name="Magnuson J."/>
            <person name="Mondo S."/>
            <person name="Nolan M."/>
            <person name="Ohm R."/>
            <person name="Pangilinan J."/>
            <person name="Park H.-J."/>
            <person name="Ramirez L."/>
            <person name="Alfaro M."/>
            <person name="Sun H."/>
            <person name="Tritt A."/>
            <person name="Yoshinaga Y."/>
            <person name="Zwiers L.-H."/>
            <person name="Turgeon B."/>
            <person name="Goodwin S."/>
            <person name="Spatafora J."/>
            <person name="Crous P."/>
            <person name="Grigoriev I."/>
        </authorList>
    </citation>
    <scope>NUCLEOTIDE SEQUENCE</scope>
    <source>
        <strain evidence="2">CBS 675.92</strain>
    </source>
</reference>
<feature type="compositionally biased region" description="Basic and acidic residues" evidence="1">
    <location>
        <begin position="132"/>
        <end position="143"/>
    </location>
</feature>
<dbReference type="OrthoDB" id="3938057at2759"/>
<protein>
    <submittedName>
        <fullName evidence="2">Uncharacterized protein</fullName>
    </submittedName>
</protein>
<sequence length="143" mass="15440">MAKNTDNATVGAKVVPADCVSVLLMAIGSTSISKAQYDMMSALDGTRTASSFEHQFRSITAKAKDLKTRVDSGETFVPVAPSKKRGAIDNTLTPPITPKKPKLTPKPRAKKSKVMDRVESQSPSNDVGNFVKQEKIEVDNEAF</sequence>
<name>A0A6A5U5R9_9PLEO</name>
<dbReference type="EMBL" id="ML976985">
    <property type="protein sequence ID" value="KAF1959202.1"/>
    <property type="molecule type" value="Genomic_DNA"/>
</dbReference>
<keyword evidence="3" id="KW-1185">Reference proteome</keyword>
<dbReference type="AlphaFoldDB" id="A0A6A5U5R9"/>
<feature type="region of interest" description="Disordered" evidence="1">
    <location>
        <begin position="82"/>
        <end position="143"/>
    </location>
</feature>
<gene>
    <name evidence="2" type="ORF">CC80DRAFT_545579</name>
</gene>
<feature type="compositionally biased region" description="Basic residues" evidence="1">
    <location>
        <begin position="99"/>
        <end position="112"/>
    </location>
</feature>
<organism evidence="2 3">
    <name type="scientific">Byssothecium circinans</name>
    <dbReference type="NCBI Taxonomy" id="147558"/>
    <lineage>
        <taxon>Eukaryota</taxon>
        <taxon>Fungi</taxon>
        <taxon>Dikarya</taxon>
        <taxon>Ascomycota</taxon>
        <taxon>Pezizomycotina</taxon>
        <taxon>Dothideomycetes</taxon>
        <taxon>Pleosporomycetidae</taxon>
        <taxon>Pleosporales</taxon>
        <taxon>Massarineae</taxon>
        <taxon>Massarinaceae</taxon>
        <taxon>Byssothecium</taxon>
    </lineage>
</organism>
<evidence type="ECO:0000313" key="2">
    <source>
        <dbReference type="EMBL" id="KAF1959202.1"/>
    </source>
</evidence>
<evidence type="ECO:0000313" key="3">
    <source>
        <dbReference type="Proteomes" id="UP000800035"/>
    </source>
</evidence>
<dbReference type="Proteomes" id="UP000800035">
    <property type="component" value="Unassembled WGS sequence"/>
</dbReference>